<organism evidence="2 3">
    <name type="scientific">Burkholderia multivorans (strain ATCC 17616 / 249)</name>
    <dbReference type="NCBI Taxonomy" id="395019"/>
    <lineage>
        <taxon>Bacteria</taxon>
        <taxon>Pseudomonadati</taxon>
        <taxon>Pseudomonadota</taxon>
        <taxon>Betaproteobacteria</taxon>
        <taxon>Burkholderiales</taxon>
        <taxon>Burkholderiaceae</taxon>
        <taxon>Burkholderia</taxon>
        <taxon>Burkholderia cepacia complex</taxon>
    </lineage>
</organism>
<gene>
    <name evidence="2" type="ordered locus">BMULJ_05945</name>
</gene>
<keyword evidence="1" id="KW-0732">Signal</keyword>
<evidence type="ECO:0000313" key="3">
    <source>
        <dbReference type="Proteomes" id="UP000008815"/>
    </source>
</evidence>
<evidence type="ECO:0000256" key="1">
    <source>
        <dbReference type="SAM" id="SignalP"/>
    </source>
</evidence>
<dbReference type="RefSeq" id="WP_012217955.1">
    <property type="nucleotide sequence ID" value="NC_010087.1"/>
</dbReference>
<name>A0A0H3KRN4_BURM1</name>
<protein>
    <recommendedName>
        <fullName evidence="4">Type IV pilus biogenesis protein PilP</fullName>
    </recommendedName>
</protein>
<accession>A0A0H3KRN4</accession>
<feature type="chain" id="PRO_5002613749" description="Type IV pilus biogenesis protein PilP" evidence="1">
    <location>
        <begin position="22"/>
        <end position="193"/>
    </location>
</feature>
<proteinExistence type="predicted"/>
<dbReference type="HOGENOM" id="CLU_1406430_0_0_4"/>
<evidence type="ECO:0000313" key="2">
    <source>
        <dbReference type="EMBL" id="BAG47749.1"/>
    </source>
</evidence>
<dbReference type="Proteomes" id="UP000008815">
    <property type="component" value="Chromosome 3"/>
</dbReference>
<dbReference type="KEGG" id="bmu:Bmul_5554"/>
<feature type="signal peptide" evidence="1">
    <location>
        <begin position="1"/>
        <end position="21"/>
    </location>
</feature>
<evidence type="ECO:0008006" key="4">
    <source>
        <dbReference type="Google" id="ProtNLM"/>
    </source>
</evidence>
<keyword evidence="3" id="KW-1185">Reference proteome</keyword>
<dbReference type="AlphaFoldDB" id="A0A0H3KRN4"/>
<dbReference type="eggNOG" id="ENOG50316WR">
    <property type="taxonomic scope" value="Bacteria"/>
</dbReference>
<sequence length="193" mass="19667">MSSIKHALIAAGVGFAVSAHAEPVGAKLSIDDIDQLARASVVRSLGGAATAPGMLPPGAMTQPQPGIAASGVTAEVPPKPVEKPIRPPRAHAESVAFLGAFNDEAGAHVLYSYRDAIYPARVGSTLLNGWNVKGVDGYAVTVAEGKRIWKEPIRGVAPIQMSPATAAVRSLVDLNSPLPSGVPLPGISLGGTQ</sequence>
<dbReference type="KEGG" id="bmj:BMULJ_05945"/>
<dbReference type="EMBL" id="AP009387">
    <property type="protein sequence ID" value="BAG47749.1"/>
    <property type="molecule type" value="Genomic_DNA"/>
</dbReference>
<dbReference type="GeneID" id="93168640"/>
<reference evidence="2 3" key="1">
    <citation type="submission" date="2007-04" db="EMBL/GenBank/DDBJ databases">
        <title>Complete genome sequence of Burkholderia multivorans ATCC 17616.</title>
        <authorList>
            <person name="Ohtsubo Y."/>
            <person name="Yamashita A."/>
            <person name="Kurokawa K."/>
            <person name="Takami H."/>
            <person name="Yuhara S."/>
            <person name="Nishiyama E."/>
            <person name="Endo R."/>
            <person name="Miyazaki R."/>
            <person name="Ono A."/>
            <person name="Yano K."/>
            <person name="Ito M."/>
            <person name="Sota M."/>
            <person name="Yuji N."/>
            <person name="Hattori M."/>
            <person name="Tsuda M."/>
        </authorList>
    </citation>
    <scope>NUCLEOTIDE SEQUENCE [LARGE SCALE GENOMIC DNA]</scope>
    <source>
        <strain evidence="3">ATCC 17616 / 249</strain>
    </source>
</reference>
<dbReference type="STRING" id="395019.BMULJ_05945"/>